<keyword evidence="2" id="KW-1185">Reference proteome</keyword>
<evidence type="ECO:0000313" key="2">
    <source>
        <dbReference type="Proteomes" id="UP000887116"/>
    </source>
</evidence>
<dbReference type="Proteomes" id="UP000887116">
    <property type="component" value="Unassembled WGS sequence"/>
</dbReference>
<proteinExistence type="predicted"/>
<dbReference type="AlphaFoldDB" id="A0A8X6FTG9"/>
<organism evidence="1 2">
    <name type="scientific">Trichonephila clavata</name>
    <name type="common">Joro spider</name>
    <name type="synonym">Nephila clavata</name>
    <dbReference type="NCBI Taxonomy" id="2740835"/>
    <lineage>
        <taxon>Eukaryota</taxon>
        <taxon>Metazoa</taxon>
        <taxon>Ecdysozoa</taxon>
        <taxon>Arthropoda</taxon>
        <taxon>Chelicerata</taxon>
        <taxon>Arachnida</taxon>
        <taxon>Araneae</taxon>
        <taxon>Araneomorphae</taxon>
        <taxon>Entelegynae</taxon>
        <taxon>Araneoidea</taxon>
        <taxon>Nephilidae</taxon>
        <taxon>Trichonephila</taxon>
    </lineage>
</organism>
<name>A0A8X6FTG9_TRICU</name>
<dbReference type="EMBL" id="BMAO01013371">
    <property type="protein sequence ID" value="GFQ88451.1"/>
    <property type="molecule type" value="Genomic_DNA"/>
</dbReference>
<accession>A0A8X6FTG9</accession>
<evidence type="ECO:0000313" key="1">
    <source>
        <dbReference type="EMBL" id="GFQ88451.1"/>
    </source>
</evidence>
<gene>
    <name evidence="1" type="primary">AVEN_225492_1</name>
    <name evidence="1" type="ORF">TNCT_134501</name>
</gene>
<comment type="caution">
    <text evidence="1">The sequence shown here is derived from an EMBL/GenBank/DDBJ whole genome shotgun (WGS) entry which is preliminary data.</text>
</comment>
<sequence length="107" mass="12576">MNANHTLYKSFLKSHWQNFSRHYVPSIVGKSPEKFKRLKPTFYKNFRACFNAVQSNKCILQTLHSNLIWHPSKGVSYRYLKTSAAALIQNKIQTRNQMMKVEIIESI</sequence>
<reference evidence="1" key="1">
    <citation type="submission" date="2020-07" db="EMBL/GenBank/DDBJ databases">
        <title>Multicomponent nature underlies the extraordinary mechanical properties of spider dragline silk.</title>
        <authorList>
            <person name="Kono N."/>
            <person name="Nakamura H."/>
            <person name="Mori M."/>
            <person name="Yoshida Y."/>
            <person name="Ohtoshi R."/>
            <person name="Malay A.D."/>
            <person name="Moran D.A.P."/>
            <person name="Tomita M."/>
            <person name="Numata K."/>
            <person name="Arakawa K."/>
        </authorList>
    </citation>
    <scope>NUCLEOTIDE SEQUENCE</scope>
</reference>
<protein>
    <submittedName>
        <fullName evidence="1">Uncharacterized protein</fullName>
    </submittedName>
</protein>